<proteinExistence type="predicted"/>
<name>A0A0F9S534_9ZZZZ</name>
<accession>A0A0F9S534</accession>
<dbReference type="AlphaFoldDB" id="A0A0F9S534"/>
<comment type="caution">
    <text evidence="1">The sequence shown here is derived from an EMBL/GenBank/DDBJ whole genome shotgun (WGS) entry which is preliminary data.</text>
</comment>
<dbReference type="EMBL" id="LAZR01002883">
    <property type="protein sequence ID" value="KKN24438.1"/>
    <property type="molecule type" value="Genomic_DNA"/>
</dbReference>
<protein>
    <submittedName>
        <fullName evidence="1">Uncharacterized protein</fullName>
    </submittedName>
</protein>
<gene>
    <name evidence="1" type="ORF">LCGC14_0895080</name>
</gene>
<evidence type="ECO:0000313" key="1">
    <source>
        <dbReference type="EMBL" id="KKN24438.1"/>
    </source>
</evidence>
<sequence>MSDDEKRAWITLILKQHFFENDYYLVQAVADLMTLFHDCEEQLK</sequence>
<reference evidence="1" key="1">
    <citation type="journal article" date="2015" name="Nature">
        <title>Complex archaea that bridge the gap between prokaryotes and eukaryotes.</title>
        <authorList>
            <person name="Spang A."/>
            <person name="Saw J.H."/>
            <person name="Jorgensen S.L."/>
            <person name="Zaremba-Niedzwiedzka K."/>
            <person name="Martijn J."/>
            <person name="Lind A.E."/>
            <person name="van Eijk R."/>
            <person name="Schleper C."/>
            <person name="Guy L."/>
            <person name="Ettema T.J."/>
        </authorList>
    </citation>
    <scope>NUCLEOTIDE SEQUENCE</scope>
</reference>
<organism evidence="1">
    <name type="scientific">marine sediment metagenome</name>
    <dbReference type="NCBI Taxonomy" id="412755"/>
    <lineage>
        <taxon>unclassified sequences</taxon>
        <taxon>metagenomes</taxon>
        <taxon>ecological metagenomes</taxon>
    </lineage>
</organism>